<dbReference type="InterPro" id="IPR001365">
    <property type="entry name" value="A_deaminase_dom"/>
</dbReference>
<evidence type="ECO:0000256" key="6">
    <source>
        <dbReference type="ARBA" id="ARBA00022723"/>
    </source>
</evidence>
<keyword evidence="12" id="KW-1185">Reference proteome</keyword>
<dbReference type="InterPro" id="IPR006330">
    <property type="entry name" value="Ado/ade_deaminase"/>
</dbReference>
<dbReference type="GO" id="GO:0006154">
    <property type="term" value="P:adenosine catabolic process"/>
    <property type="evidence" value="ECO:0007669"/>
    <property type="project" value="TreeGrafter"/>
</dbReference>
<dbReference type="OrthoDB" id="7202371at2759"/>
<keyword evidence="8 11" id="KW-0378">Hydrolase</keyword>
<evidence type="ECO:0000313" key="12">
    <source>
        <dbReference type="Proteomes" id="UP000054317"/>
    </source>
</evidence>
<dbReference type="Pfam" id="PF00962">
    <property type="entry name" value="A_deaminase"/>
    <property type="match status" value="1"/>
</dbReference>
<protein>
    <recommendedName>
        <fullName evidence="4">adenosine deaminase</fullName>
        <ecNumber evidence="4">3.5.4.4</ecNumber>
    </recommendedName>
</protein>
<dbReference type="Proteomes" id="UP000054317">
    <property type="component" value="Unassembled WGS sequence"/>
</dbReference>
<evidence type="ECO:0000256" key="1">
    <source>
        <dbReference type="ARBA" id="ARBA00001947"/>
    </source>
</evidence>
<dbReference type="GO" id="GO:0046103">
    <property type="term" value="P:inosine biosynthetic process"/>
    <property type="evidence" value="ECO:0007669"/>
    <property type="project" value="TreeGrafter"/>
</dbReference>
<comment type="cofactor">
    <cofactor evidence="1">
        <name>Zn(2+)</name>
        <dbReference type="ChEBI" id="CHEBI:29105"/>
    </cofactor>
</comment>
<keyword evidence="7" id="KW-0732">Signal</keyword>
<dbReference type="GO" id="GO:0005576">
    <property type="term" value="C:extracellular region"/>
    <property type="evidence" value="ECO:0007669"/>
    <property type="project" value="UniProtKB-SubCell"/>
</dbReference>
<dbReference type="GO" id="GO:0004000">
    <property type="term" value="F:adenosine deaminase activity"/>
    <property type="evidence" value="ECO:0007669"/>
    <property type="project" value="TreeGrafter"/>
</dbReference>
<name>R7S701_TRAVS</name>
<comment type="similarity">
    <text evidence="3">Belongs to the metallo-dependent hydrolases superfamily. Adenosine and AMP deaminases family. ADGF subfamily.</text>
</comment>
<evidence type="ECO:0000256" key="3">
    <source>
        <dbReference type="ARBA" id="ARBA00006083"/>
    </source>
</evidence>
<organism evidence="11 12">
    <name type="scientific">Trametes versicolor (strain FP-101664)</name>
    <name type="common">White-rot fungus</name>
    <name type="synonym">Coriolus versicolor</name>
    <dbReference type="NCBI Taxonomy" id="717944"/>
    <lineage>
        <taxon>Eukaryota</taxon>
        <taxon>Fungi</taxon>
        <taxon>Dikarya</taxon>
        <taxon>Basidiomycota</taxon>
        <taxon>Agaricomycotina</taxon>
        <taxon>Agaricomycetes</taxon>
        <taxon>Polyporales</taxon>
        <taxon>Polyporaceae</taxon>
        <taxon>Trametes</taxon>
    </lineage>
</organism>
<dbReference type="GO" id="GO:0046872">
    <property type="term" value="F:metal ion binding"/>
    <property type="evidence" value="ECO:0007669"/>
    <property type="project" value="UniProtKB-KW"/>
</dbReference>
<evidence type="ECO:0000256" key="9">
    <source>
        <dbReference type="ARBA" id="ARBA00047764"/>
    </source>
</evidence>
<evidence type="ECO:0000259" key="10">
    <source>
        <dbReference type="Pfam" id="PF00962"/>
    </source>
</evidence>
<dbReference type="EMBL" id="JH711798">
    <property type="protein sequence ID" value="EIW51773.1"/>
    <property type="molecule type" value="Genomic_DNA"/>
</dbReference>
<comment type="subcellular location">
    <subcellularLocation>
        <location evidence="2">Secreted</location>
    </subcellularLocation>
</comment>
<dbReference type="KEGG" id="tvs:TRAVEDRAFT_136890"/>
<dbReference type="OMA" id="FQACFGP"/>
<evidence type="ECO:0000256" key="5">
    <source>
        <dbReference type="ARBA" id="ARBA00022525"/>
    </source>
</evidence>
<gene>
    <name evidence="11" type="ORF">TRAVEDRAFT_136890</name>
</gene>
<sequence>MEEYVRERERLIVKDRSLRVDANAFGAASHTENQADEILRRIRTEEHETVWDRAAPEIPGAAHVFPGMEFLTARETILKTKLFQAVSKMPKGALLHSHLDATVNARVLLNIALKHPAIHVRTSIRLTGETIYTVLPEFRPLPQDEWTSLGSLTDSVYEPGQWVPLLNARSAFESDLGGTAGFDEWAVRALTINPTEAYHTHNTTAKIWEKFLSTFAVARGLVRYMPIFVEYVREFFLSSIEDGISYIETRIPFWYKYMIGADGQENVPHREWLLIYDEVIAGVKRDLAAQGRSDEFVGSKIIYSAVKKDLTCEGLEWYLEDCIALKQEFPHLICGFDLVGPEDPLPPLINFIVPFQRFVARQKELGLDIPFILHAGETLGDGTAADMNLYDAILLGTKRIGHGFSLAKHPKLMELCRERNIAVEMCPISNEILRLTGSMPMHPLPILMNQGVPITLNSDDPAAFGNMGLSFDFFQVLIVSEVTGLLTVKALARDSLKYACLAPEEQSAALALFDRRWSTFVQWLVDTFSGEARS</sequence>
<dbReference type="Gene3D" id="3.20.20.140">
    <property type="entry name" value="Metal-dependent hydrolases"/>
    <property type="match status" value="1"/>
</dbReference>
<dbReference type="AlphaFoldDB" id="R7S701"/>
<proteinExistence type="inferred from homology"/>
<evidence type="ECO:0000256" key="8">
    <source>
        <dbReference type="ARBA" id="ARBA00022801"/>
    </source>
</evidence>
<evidence type="ECO:0000256" key="7">
    <source>
        <dbReference type="ARBA" id="ARBA00022729"/>
    </source>
</evidence>
<evidence type="ECO:0000256" key="4">
    <source>
        <dbReference type="ARBA" id="ARBA00012784"/>
    </source>
</evidence>
<keyword evidence="6" id="KW-0479">Metal-binding</keyword>
<comment type="catalytic activity">
    <reaction evidence="9">
        <text>adenosine + H2O + H(+) = inosine + NH4(+)</text>
        <dbReference type="Rhea" id="RHEA:24408"/>
        <dbReference type="ChEBI" id="CHEBI:15377"/>
        <dbReference type="ChEBI" id="CHEBI:15378"/>
        <dbReference type="ChEBI" id="CHEBI:16335"/>
        <dbReference type="ChEBI" id="CHEBI:17596"/>
        <dbReference type="ChEBI" id="CHEBI:28938"/>
        <dbReference type="EC" id="3.5.4.4"/>
    </reaction>
</comment>
<reference evidence="12" key="1">
    <citation type="journal article" date="2012" name="Science">
        <title>The Paleozoic origin of enzymatic lignin decomposition reconstructed from 31 fungal genomes.</title>
        <authorList>
            <person name="Floudas D."/>
            <person name="Binder M."/>
            <person name="Riley R."/>
            <person name="Barry K."/>
            <person name="Blanchette R.A."/>
            <person name="Henrissat B."/>
            <person name="Martinez A.T."/>
            <person name="Otillar R."/>
            <person name="Spatafora J.W."/>
            <person name="Yadav J.S."/>
            <person name="Aerts A."/>
            <person name="Benoit I."/>
            <person name="Boyd A."/>
            <person name="Carlson A."/>
            <person name="Copeland A."/>
            <person name="Coutinho P.M."/>
            <person name="de Vries R.P."/>
            <person name="Ferreira P."/>
            <person name="Findley K."/>
            <person name="Foster B."/>
            <person name="Gaskell J."/>
            <person name="Glotzer D."/>
            <person name="Gorecki P."/>
            <person name="Heitman J."/>
            <person name="Hesse C."/>
            <person name="Hori C."/>
            <person name="Igarashi K."/>
            <person name="Jurgens J.A."/>
            <person name="Kallen N."/>
            <person name="Kersten P."/>
            <person name="Kohler A."/>
            <person name="Kuees U."/>
            <person name="Kumar T.K.A."/>
            <person name="Kuo A."/>
            <person name="LaButti K."/>
            <person name="Larrondo L.F."/>
            <person name="Lindquist E."/>
            <person name="Ling A."/>
            <person name="Lombard V."/>
            <person name="Lucas S."/>
            <person name="Lundell T."/>
            <person name="Martin R."/>
            <person name="McLaughlin D.J."/>
            <person name="Morgenstern I."/>
            <person name="Morin E."/>
            <person name="Murat C."/>
            <person name="Nagy L.G."/>
            <person name="Nolan M."/>
            <person name="Ohm R.A."/>
            <person name="Patyshakuliyeva A."/>
            <person name="Rokas A."/>
            <person name="Ruiz-Duenas F.J."/>
            <person name="Sabat G."/>
            <person name="Salamov A."/>
            <person name="Samejima M."/>
            <person name="Schmutz J."/>
            <person name="Slot J.C."/>
            <person name="St John F."/>
            <person name="Stenlid J."/>
            <person name="Sun H."/>
            <person name="Sun S."/>
            <person name="Syed K."/>
            <person name="Tsang A."/>
            <person name="Wiebenga A."/>
            <person name="Young D."/>
            <person name="Pisabarro A."/>
            <person name="Eastwood D.C."/>
            <person name="Martin F."/>
            <person name="Cullen D."/>
            <person name="Grigoriev I.V."/>
            <person name="Hibbett D.S."/>
        </authorList>
    </citation>
    <scope>NUCLEOTIDE SEQUENCE [LARGE SCALE GENOMIC DNA]</scope>
    <source>
        <strain evidence="12">FP-101664</strain>
    </source>
</reference>
<dbReference type="InterPro" id="IPR032466">
    <property type="entry name" value="Metal_Hydrolase"/>
</dbReference>
<feature type="domain" description="Adenosine deaminase" evidence="10">
    <location>
        <begin position="200"/>
        <end position="508"/>
    </location>
</feature>
<evidence type="ECO:0000313" key="11">
    <source>
        <dbReference type="EMBL" id="EIW51773.1"/>
    </source>
</evidence>
<dbReference type="FunFam" id="3.20.20.140:FF:000017">
    <property type="entry name" value="Adenosine deaminase 2"/>
    <property type="match status" value="1"/>
</dbReference>
<keyword evidence="5" id="KW-0964">Secreted</keyword>
<dbReference type="SUPFAM" id="SSF51556">
    <property type="entry name" value="Metallo-dependent hydrolases"/>
    <property type="match status" value="1"/>
</dbReference>
<dbReference type="GeneID" id="19408940"/>
<dbReference type="PANTHER" id="PTHR11409:SF39">
    <property type="entry name" value="ADENOSINE DEAMINASE 2"/>
    <property type="match status" value="1"/>
</dbReference>
<evidence type="ECO:0000256" key="2">
    <source>
        <dbReference type="ARBA" id="ARBA00004613"/>
    </source>
</evidence>
<dbReference type="PANTHER" id="PTHR11409">
    <property type="entry name" value="ADENOSINE DEAMINASE"/>
    <property type="match status" value="1"/>
</dbReference>
<accession>R7S701</accession>
<dbReference type="RefSeq" id="XP_008045322.1">
    <property type="nucleotide sequence ID" value="XM_008047131.1"/>
</dbReference>
<dbReference type="EC" id="3.5.4.4" evidence="4"/>